<protein>
    <submittedName>
        <fullName evidence="2">Uncharacterized protein</fullName>
    </submittedName>
</protein>
<evidence type="ECO:0000256" key="1">
    <source>
        <dbReference type="SAM" id="MobiDB-lite"/>
    </source>
</evidence>
<dbReference type="EMBL" id="NSLI01000003">
    <property type="protein sequence ID" value="PAX07882.1"/>
    <property type="molecule type" value="Genomic_DNA"/>
</dbReference>
<evidence type="ECO:0000313" key="3">
    <source>
        <dbReference type="Proteomes" id="UP000218151"/>
    </source>
</evidence>
<dbReference type="RefSeq" id="WP_095998125.1">
    <property type="nucleotide sequence ID" value="NZ_NSLI01000003.1"/>
</dbReference>
<dbReference type="AlphaFoldDB" id="A0A2A2SFB0"/>
<proteinExistence type="predicted"/>
<name>A0A2A2SFB0_9SPHN</name>
<gene>
    <name evidence="2" type="ORF">CKY28_09730</name>
</gene>
<comment type="caution">
    <text evidence="2">The sequence shown here is derived from an EMBL/GenBank/DDBJ whole genome shotgun (WGS) entry which is preliminary data.</text>
</comment>
<evidence type="ECO:0000313" key="2">
    <source>
        <dbReference type="EMBL" id="PAX07882.1"/>
    </source>
</evidence>
<dbReference type="Proteomes" id="UP000218151">
    <property type="component" value="Unassembled WGS sequence"/>
</dbReference>
<feature type="compositionally biased region" description="Polar residues" evidence="1">
    <location>
        <begin position="1"/>
        <end position="14"/>
    </location>
</feature>
<feature type="region of interest" description="Disordered" evidence="1">
    <location>
        <begin position="1"/>
        <end position="30"/>
    </location>
</feature>
<sequence length="105" mass="11939">MSPSEIQQARSQALSEAERMLSATQDRDPESQVALTIEHFRRIAELLATLAREPAPDDDEFDAPLDGVRFWVPLPEIEAVRAELAALRGEYDRLISEQQLERFAF</sequence>
<accession>A0A2A2SFB0</accession>
<reference evidence="3" key="1">
    <citation type="submission" date="2017-09" db="EMBL/GenBank/DDBJ databases">
        <authorList>
            <person name="Feng G."/>
            <person name="Zhu H."/>
        </authorList>
    </citation>
    <scope>NUCLEOTIDE SEQUENCE [LARGE SCALE GENOMIC DNA]</scope>
    <source>
        <strain evidence="3">1PNM-20</strain>
    </source>
</reference>
<organism evidence="2 3">
    <name type="scientific">Sphingomonas lenta</name>
    <dbReference type="NCBI Taxonomy" id="1141887"/>
    <lineage>
        <taxon>Bacteria</taxon>
        <taxon>Pseudomonadati</taxon>
        <taxon>Pseudomonadota</taxon>
        <taxon>Alphaproteobacteria</taxon>
        <taxon>Sphingomonadales</taxon>
        <taxon>Sphingomonadaceae</taxon>
        <taxon>Sphingomonas</taxon>
    </lineage>
</organism>
<keyword evidence="3" id="KW-1185">Reference proteome</keyword>